<dbReference type="Proteomes" id="UP000199561">
    <property type="component" value="Unassembled WGS sequence"/>
</dbReference>
<evidence type="ECO:0000313" key="1">
    <source>
        <dbReference type="EMBL" id="SFM29494.1"/>
    </source>
</evidence>
<organism evidence="1 2">
    <name type="scientific">Nitrosomonas nitrosa</name>
    <dbReference type="NCBI Taxonomy" id="52442"/>
    <lineage>
        <taxon>Bacteria</taxon>
        <taxon>Pseudomonadati</taxon>
        <taxon>Pseudomonadota</taxon>
        <taxon>Betaproteobacteria</taxon>
        <taxon>Nitrosomonadales</taxon>
        <taxon>Nitrosomonadaceae</taxon>
        <taxon>Nitrosomonas</taxon>
    </lineage>
</organism>
<dbReference type="EMBL" id="FOUF01000012">
    <property type="protein sequence ID" value="SFM29494.1"/>
    <property type="molecule type" value="Genomic_DNA"/>
</dbReference>
<proteinExistence type="predicted"/>
<accession>A0A1I4PP78</accession>
<keyword evidence="2" id="KW-1185">Reference proteome</keyword>
<dbReference type="Pfam" id="PF02810">
    <property type="entry name" value="SEC-C"/>
    <property type="match status" value="1"/>
</dbReference>
<gene>
    <name evidence="1" type="ORF">SAMN05421880_11213</name>
</gene>
<dbReference type="Gene3D" id="3.10.450.50">
    <property type="match status" value="1"/>
</dbReference>
<dbReference type="STRING" id="52442.SAMN05421880_11213"/>
<reference evidence="1 2" key="1">
    <citation type="submission" date="2016-10" db="EMBL/GenBank/DDBJ databases">
        <authorList>
            <person name="de Groot N.N."/>
        </authorList>
    </citation>
    <scope>NUCLEOTIDE SEQUENCE [LARGE SCALE GENOMIC DNA]</scope>
    <source>
        <strain evidence="1 2">Nm146</strain>
    </source>
</reference>
<name>A0A1I4PP78_9PROT</name>
<dbReference type="InterPro" id="IPR058292">
    <property type="entry name" value="DUF7986"/>
</dbReference>
<dbReference type="AlphaFoldDB" id="A0A1I4PP78"/>
<dbReference type="RefSeq" id="WP_090668284.1">
    <property type="nucleotide sequence ID" value="NZ_FOUF01000012.1"/>
</dbReference>
<protein>
    <submittedName>
        <fullName evidence="1">Uncharacterized protein</fullName>
    </submittedName>
</protein>
<dbReference type="SUPFAM" id="SSF103642">
    <property type="entry name" value="Sec-C motif"/>
    <property type="match status" value="1"/>
</dbReference>
<evidence type="ECO:0000313" key="2">
    <source>
        <dbReference type="Proteomes" id="UP000199561"/>
    </source>
</evidence>
<dbReference type="Pfam" id="PF25948">
    <property type="entry name" value="DUF7986"/>
    <property type="match status" value="1"/>
</dbReference>
<dbReference type="InterPro" id="IPR004027">
    <property type="entry name" value="SEC_C_motif"/>
</dbReference>
<sequence>MQAGRNDPCPCGSGKKYKKCCMGKDEVVNQETFFWHRVKHAIQDMPEKLLKFTEKQYGRDALLQAWDEFIFLEDEDFSVKSPHLQVFMPWFFFDWLPFHAEAADEESELRPIAQLFLEKQGHQQDPLLVRYLEQCCAAPFSFYDILSVRPGESFVLRDIFTGEELDVTEHSGSRHAQAGYILFAKVVKIDNLALLEGSASLLFPPTEKFSILELRQEIEDECGSLDPITLKDFDDEMLQIYHEIYYRLHHPTMPRLQNSEGSPLLFQQLIYDIPSPQVAFDALKSHVNDMQEDELLADAQFSPEGELRSVELPWLKQADGNDPSLGKSVLGHIKIEGKQLTAEVNSESRALRFRQLMDKLLPTAHYKTSVIESPQAMLAQAKKGSKTAHAKQHREDLDQLHAHPEVQAQITEILREHYRRWPEEKLPALKGKTPLQAIKTKDGREMVEALIRDFELSNQHAKPPIDPAIFTELRERLGLKE</sequence>